<accession>A0A7T0FZ18</accession>
<name>A0A7T0FZ18_9BACT</name>
<evidence type="ECO:0000256" key="2">
    <source>
        <dbReference type="ARBA" id="ARBA00005811"/>
    </source>
</evidence>
<evidence type="ECO:0000313" key="9">
    <source>
        <dbReference type="EMBL" id="QPJ60423.1"/>
    </source>
</evidence>
<keyword evidence="7" id="KW-0813">Transport</keyword>
<proteinExistence type="inferred from homology"/>
<dbReference type="InterPro" id="IPR003400">
    <property type="entry name" value="ExbD"/>
</dbReference>
<keyword evidence="4 7" id="KW-0812">Transmembrane</keyword>
<dbReference type="GO" id="GO:0005886">
    <property type="term" value="C:plasma membrane"/>
    <property type="evidence" value="ECO:0007669"/>
    <property type="project" value="UniProtKB-SubCell"/>
</dbReference>
<reference evidence="9 10" key="1">
    <citation type="submission" date="2020-02" db="EMBL/GenBank/DDBJ databases">
        <title>Genomic and physiological characterization of two novel Nitrospinaceae genera.</title>
        <authorList>
            <person name="Mueller A.J."/>
            <person name="Jung M.-Y."/>
            <person name="Strachan C.R."/>
            <person name="Herbold C.W."/>
            <person name="Kirkegaard R.H."/>
            <person name="Daims H."/>
        </authorList>
    </citation>
    <scope>NUCLEOTIDE SEQUENCE [LARGE SCALE GENOMIC DNA]</scope>
    <source>
        <strain evidence="9">EB</strain>
    </source>
</reference>
<feature type="transmembrane region" description="Helical" evidence="8">
    <location>
        <begin position="15"/>
        <end position="36"/>
    </location>
</feature>
<dbReference type="GO" id="GO:0015031">
    <property type="term" value="P:protein transport"/>
    <property type="evidence" value="ECO:0007669"/>
    <property type="project" value="UniProtKB-KW"/>
</dbReference>
<evidence type="ECO:0000256" key="7">
    <source>
        <dbReference type="RuleBase" id="RU003879"/>
    </source>
</evidence>
<organism evidence="9 10">
    <name type="scientific">Candidatus Nitronauta litoralis</name>
    <dbReference type="NCBI Taxonomy" id="2705533"/>
    <lineage>
        <taxon>Bacteria</taxon>
        <taxon>Pseudomonadati</taxon>
        <taxon>Nitrospinota/Tectimicrobiota group</taxon>
        <taxon>Nitrospinota</taxon>
        <taxon>Nitrospinia</taxon>
        <taxon>Nitrospinales</taxon>
        <taxon>Nitrospinaceae</taxon>
        <taxon>Candidatus Nitronauta</taxon>
    </lineage>
</organism>
<comment type="subcellular location">
    <subcellularLocation>
        <location evidence="1">Cell membrane</location>
        <topology evidence="1">Single-pass membrane protein</topology>
    </subcellularLocation>
    <subcellularLocation>
        <location evidence="7">Cell membrane</location>
        <topology evidence="7">Single-pass type II membrane protein</topology>
    </subcellularLocation>
</comment>
<dbReference type="KEGG" id="nli:G3M70_00365"/>
<dbReference type="Pfam" id="PF02472">
    <property type="entry name" value="ExbD"/>
    <property type="match status" value="1"/>
</dbReference>
<evidence type="ECO:0000256" key="6">
    <source>
        <dbReference type="ARBA" id="ARBA00023136"/>
    </source>
</evidence>
<comment type="similarity">
    <text evidence="2 7">Belongs to the ExbD/TolR family.</text>
</comment>
<protein>
    <submittedName>
        <fullName evidence="9">Biopolymer transporter ExbD</fullName>
    </submittedName>
</protein>
<sequence>MHFKREEEDSFALELTPLIDVVFLLLIFFMVSTAFVDFPRRMEIALPTSKSSSEDKQPSKMEIEMTVNKQIFLDGKLVTISELEKRVTDLPRPEKLNVLIRADKNLDFGNIVEVMGILQNAKVVDIGVATK</sequence>
<evidence type="ECO:0000256" key="3">
    <source>
        <dbReference type="ARBA" id="ARBA00022475"/>
    </source>
</evidence>
<dbReference type="PANTHER" id="PTHR30558">
    <property type="entry name" value="EXBD MEMBRANE COMPONENT OF PMF-DRIVEN MACROMOLECULE IMPORT SYSTEM"/>
    <property type="match status" value="1"/>
</dbReference>
<keyword evidence="6 8" id="KW-0472">Membrane</keyword>
<evidence type="ECO:0000256" key="5">
    <source>
        <dbReference type="ARBA" id="ARBA00022989"/>
    </source>
</evidence>
<dbReference type="GO" id="GO:0022857">
    <property type="term" value="F:transmembrane transporter activity"/>
    <property type="evidence" value="ECO:0007669"/>
    <property type="project" value="InterPro"/>
</dbReference>
<keyword evidence="7" id="KW-0653">Protein transport</keyword>
<evidence type="ECO:0000313" key="10">
    <source>
        <dbReference type="Proteomes" id="UP000594688"/>
    </source>
</evidence>
<dbReference type="Gene3D" id="3.30.420.270">
    <property type="match status" value="1"/>
</dbReference>
<dbReference type="PANTHER" id="PTHR30558:SF3">
    <property type="entry name" value="BIOPOLYMER TRANSPORT PROTEIN EXBD-RELATED"/>
    <property type="match status" value="1"/>
</dbReference>
<dbReference type="AlphaFoldDB" id="A0A7T0FZ18"/>
<evidence type="ECO:0000256" key="4">
    <source>
        <dbReference type="ARBA" id="ARBA00022692"/>
    </source>
</evidence>
<keyword evidence="5 8" id="KW-1133">Transmembrane helix</keyword>
<gene>
    <name evidence="9" type="ORF">G3M70_00365</name>
</gene>
<dbReference type="EMBL" id="CP048685">
    <property type="protein sequence ID" value="QPJ60423.1"/>
    <property type="molecule type" value="Genomic_DNA"/>
</dbReference>
<evidence type="ECO:0000256" key="1">
    <source>
        <dbReference type="ARBA" id="ARBA00004162"/>
    </source>
</evidence>
<keyword evidence="3" id="KW-1003">Cell membrane</keyword>
<dbReference type="Proteomes" id="UP000594688">
    <property type="component" value="Chromosome"/>
</dbReference>
<evidence type="ECO:0000256" key="8">
    <source>
        <dbReference type="SAM" id="Phobius"/>
    </source>
</evidence>